<dbReference type="InterPro" id="IPR002104">
    <property type="entry name" value="Integrase_catalytic"/>
</dbReference>
<evidence type="ECO:0000313" key="4">
    <source>
        <dbReference type="EMBL" id="ROR76038.1"/>
    </source>
</evidence>
<dbReference type="Gene3D" id="1.10.150.130">
    <property type="match status" value="1"/>
</dbReference>
<dbReference type="InterPro" id="IPR011010">
    <property type="entry name" value="DNA_brk_join_enz"/>
</dbReference>
<dbReference type="GO" id="GO:0006310">
    <property type="term" value="P:DNA recombination"/>
    <property type="evidence" value="ECO:0007669"/>
    <property type="project" value="UniProtKB-KW"/>
</dbReference>
<feature type="domain" description="Tyr recombinase" evidence="3">
    <location>
        <begin position="143"/>
        <end position="379"/>
    </location>
</feature>
<dbReference type="PROSITE" id="PS51898">
    <property type="entry name" value="TYR_RECOMBINASE"/>
    <property type="match status" value="1"/>
</dbReference>
<dbReference type="InterPro" id="IPR013762">
    <property type="entry name" value="Integrase-like_cat_sf"/>
</dbReference>
<name>A0A3N2BLE8_9MICO</name>
<dbReference type="GO" id="GO:0015074">
    <property type="term" value="P:DNA integration"/>
    <property type="evidence" value="ECO:0007669"/>
    <property type="project" value="InterPro"/>
</dbReference>
<sequence length="382" mass="40878">MIDPTSNQPTTTIVAAGATAPSLQSAPIPDDLLAGIAAHQANSSAANTTRAYRSDWAAFVRWCEVHDQVALPADGTTVAAYITDRGALLSASGEYAYAPSTITRWVTSINMQHLRAGYPAPGALAAVKDTLSGIRRGHVRPPRRMAPLLLADLKKVLTAIDIHSYPDGIIGHRDAALMVMGFAGAFRGSEIAGRTIGDVTIHSEDGLHVRLLTSKTDQEGRGSVKGLPYGENPLTCPPCAFLRWIRVLDVAENASRSDMMTLLRTSDSASHLCHGPTPELDRLDPKAGLFRPVRRGGHIGAKSISGDVVNIVVKRRLGAAGMNAKRFGGHSLRAGFVTQALRAGASPQEVMRQTDHKSASTVEIYRREHDPLRQNAVTRIGL</sequence>
<reference evidence="4 5" key="1">
    <citation type="submission" date="2018-11" db="EMBL/GenBank/DDBJ databases">
        <title>Sequencing the genomes of 1000 actinobacteria strains.</title>
        <authorList>
            <person name="Klenk H.-P."/>
        </authorList>
    </citation>
    <scope>NUCLEOTIDE SEQUENCE [LARGE SCALE GENOMIC DNA]</scope>
    <source>
        <strain evidence="4 5">DSM 14012</strain>
    </source>
</reference>
<proteinExistence type="predicted"/>
<dbReference type="Proteomes" id="UP000266915">
    <property type="component" value="Unassembled WGS sequence"/>
</dbReference>
<dbReference type="SUPFAM" id="SSF56349">
    <property type="entry name" value="DNA breaking-rejoining enzymes"/>
    <property type="match status" value="1"/>
</dbReference>
<dbReference type="CDD" id="cd00799">
    <property type="entry name" value="INT_Cre_C"/>
    <property type="match status" value="1"/>
</dbReference>
<accession>A0A3N2BLE8</accession>
<dbReference type="SUPFAM" id="SSF47823">
    <property type="entry name" value="lambda integrase-like, N-terminal domain"/>
    <property type="match status" value="1"/>
</dbReference>
<dbReference type="Gene3D" id="1.10.443.10">
    <property type="entry name" value="Intergrase catalytic core"/>
    <property type="match status" value="1"/>
</dbReference>
<organism evidence="4 5">
    <name type="scientific">Plantibacter flavus</name>
    <dbReference type="NCBI Taxonomy" id="150123"/>
    <lineage>
        <taxon>Bacteria</taxon>
        <taxon>Bacillati</taxon>
        <taxon>Actinomycetota</taxon>
        <taxon>Actinomycetes</taxon>
        <taxon>Micrococcales</taxon>
        <taxon>Microbacteriaceae</taxon>
        <taxon>Plantibacter</taxon>
    </lineage>
</organism>
<comment type="caution">
    <text evidence="4">The sequence shown here is derived from an EMBL/GenBank/DDBJ whole genome shotgun (WGS) entry which is preliminary data.</text>
</comment>
<dbReference type="AlphaFoldDB" id="A0A3N2BLE8"/>
<dbReference type="InterPro" id="IPR052925">
    <property type="entry name" value="Phage_Integrase-like_Recomb"/>
</dbReference>
<dbReference type="PANTHER" id="PTHR34605:SF3">
    <property type="entry name" value="P CELL-TYPE AGGLUTINATION PROTEIN MAP4-LIKE-RELATED"/>
    <property type="match status" value="1"/>
</dbReference>
<dbReference type="InterPro" id="IPR010998">
    <property type="entry name" value="Integrase_recombinase_N"/>
</dbReference>
<keyword evidence="2" id="KW-0233">DNA recombination</keyword>
<protein>
    <submittedName>
        <fullName evidence="4">Site-specific recombinase XerD</fullName>
    </submittedName>
</protein>
<dbReference type="Pfam" id="PF00589">
    <property type="entry name" value="Phage_integrase"/>
    <property type="match status" value="1"/>
</dbReference>
<evidence type="ECO:0000313" key="5">
    <source>
        <dbReference type="Proteomes" id="UP000266915"/>
    </source>
</evidence>
<dbReference type="EMBL" id="RKHL01000002">
    <property type="protein sequence ID" value="ROR76038.1"/>
    <property type="molecule type" value="Genomic_DNA"/>
</dbReference>
<evidence type="ECO:0000256" key="1">
    <source>
        <dbReference type="ARBA" id="ARBA00023125"/>
    </source>
</evidence>
<evidence type="ECO:0000256" key="2">
    <source>
        <dbReference type="ARBA" id="ARBA00023172"/>
    </source>
</evidence>
<gene>
    <name evidence="4" type="ORF">EDD42_3991</name>
</gene>
<dbReference type="GO" id="GO:0003677">
    <property type="term" value="F:DNA binding"/>
    <property type="evidence" value="ECO:0007669"/>
    <property type="project" value="UniProtKB-KW"/>
</dbReference>
<keyword evidence="1" id="KW-0238">DNA-binding</keyword>
<keyword evidence="5" id="KW-1185">Reference proteome</keyword>
<evidence type="ECO:0000259" key="3">
    <source>
        <dbReference type="PROSITE" id="PS51898"/>
    </source>
</evidence>
<dbReference type="PANTHER" id="PTHR34605">
    <property type="entry name" value="PHAGE_INTEGRASE DOMAIN-CONTAINING PROTEIN"/>
    <property type="match status" value="1"/>
</dbReference>